<keyword evidence="2" id="KW-1185">Reference proteome</keyword>
<comment type="caution">
    <text evidence="1">The sequence shown here is derived from an EMBL/GenBank/DDBJ whole genome shotgun (WGS) entry which is preliminary data.</text>
</comment>
<evidence type="ECO:0000313" key="2">
    <source>
        <dbReference type="Proteomes" id="UP000215459"/>
    </source>
</evidence>
<gene>
    <name evidence="1" type="ORF">CHM34_02590</name>
</gene>
<accession>A0A235BC70</accession>
<proteinExistence type="predicted"/>
<organism evidence="1 2">
    <name type="scientific">Paludifilum halophilum</name>
    <dbReference type="NCBI Taxonomy" id="1642702"/>
    <lineage>
        <taxon>Bacteria</taxon>
        <taxon>Bacillati</taxon>
        <taxon>Bacillota</taxon>
        <taxon>Bacilli</taxon>
        <taxon>Bacillales</taxon>
        <taxon>Thermoactinomycetaceae</taxon>
        <taxon>Paludifilum</taxon>
    </lineage>
</organism>
<reference evidence="1 2" key="1">
    <citation type="submission" date="2017-07" db="EMBL/GenBank/DDBJ databases">
        <title>The genome sequence of Paludifilum halophilum highlights mechanisms for microbial adaptation to high salt environemnts.</title>
        <authorList>
            <person name="Belbahri L."/>
        </authorList>
    </citation>
    <scope>NUCLEOTIDE SEQUENCE [LARGE SCALE GENOMIC DNA]</scope>
    <source>
        <strain evidence="1 2">DSM 102817</strain>
    </source>
</reference>
<protein>
    <submittedName>
        <fullName evidence="1">Uncharacterized protein</fullName>
    </submittedName>
</protein>
<dbReference type="RefSeq" id="WP_094262985.1">
    <property type="nucleotide sequence ID" value="NZ_NOWF01000001.1"/>
</dbReference>
<name>A0A235BC70_9BACL</name>
<dbReference type="OrthoDB" id="2988678at2"/>
<dbReference type="Proteomes" id="UP000215459">
    <property type="component" value="Unassembled WGS sequence"/>
</dbReference>
<sequence>MIVENRQYSELKEILSSIDWSVQALLRIEAEDKGEVLKVCSRVQDLQDVVHRRDLARRYPHVHEVVSFLYLCCFSLLHLRGESFFTYRDEMKQRYKTLLRSLYFFPNQYFAAETKRISNL</sequence>
<dbReference type="AlphaFoldDB" id="A0A235BC70"/>
<evidence type="ECO:0000313" key="1">
    <source>
        <dbReference type="EMBL" id="OYD09883.1"/>
    </source>
</evidence>
<dbReference type="EMBL" id="NOWF01000001">
    <property type="protein sequence ID" value="OYD09883.1"/>
    <property type="molecule type" value="Genomic_DNA"/>
</dbReference>